<keyword evidence="1" id="KW-0175">Coiled coil</keyword>
<evidence type="ECO:0000313" key="4">
    <source>
        <dbReference type="Proteomes" id="UP001460270"/>
    </source>
</evidence>
<dbReference type="InterPro" id="IPR004244">
    <property type="entry name" value="Transposase_22"/>
</dbReference>
<evidence type="ECO:0000313" key="3">
    <source>
        <dbReference type="EMBL" id="KAK7895357.1"/>
    </source>
</evidence>
<dbReference type="Gene3D" id="3.30.70.1820">
    <property type="entry name" value="L1 transposable element, RRM domain"/>
    <property type="match status" value="1"/>
</dbReference>
<feature type="coiled-coil region" evidence="1">
    <location>
        <begin position="120"/>
        <end position="154"/>
    </location>
</feature>
<protein>
    <recommendedName>
        <fullName evidence="5">Transposase</fullName>
    </recommendedName>
</protein>
<evidence type="ECO:0000256" key="2">
    <source>
        <dbReference type="SAM" id="MobiDB-lite"/>
    </source>
</evidence>
<dbReference type="AlphaFoldDB" id="A0AAW0N8H4"/>
<dbReference type="PANTHER" id="PTHR11505">
    <property type="entry name" value="L1 TRANSPOSABLE ELEMENT-RELATED"/>
    <property type="match status" value="1"/>
</dbReference>
<name>A0AAW0N8H4_9GOBI</name>
<reference evidence="4" key="1">
    <citation type="submission" date="2024-04" db="EMBL/GenBank/DDBJ databases">
        <title>Salinicola lusitanus LLJ914,a marine bacterium isolated from the Okinawa Trough.</title>
        <authorList>
            <person name="Li J."/>
        </authorList>
    </citation>
    <scope>NUCLEOTIDE SEQUENCE [LARGE SCALE GENOMIC DNA]</scope>
</reference>
<evidence type="ECO:0008006" key="5">
    <source>
        <dbReference type="Google" id="ProtNLM"/>
    </source>
</evidence>
<dbReference type="EMBL" id="JBBPFD010000015">
    <property type="protein sequence ID" value="KAK7895357.1"/>
    <property type="molecule type" value="Genomic_DNA"/>
</dbReference>
<keyword evidence="4" id="KW-1185">Reference proteome</keyword>
<evidence type="ECO:0000256" key="1">
    <source>
        <dbReference type="SAM" id="Coils"/>
    </source>
</evidence>
<sequence length="301" mass="33630">MPKPSRQARTDREVTEDSIASTPASTPQATSADCDANASALTKAGSLANFPEISSDTLLKMISTAVAEEGQRTQKSVKESFDKFESILDAKLNNIIRRIDDVVATTDSLKTRQTESEARISGLEDDIAPMKRKMEELEKTNKELISKVVDLEGRSRRDNIKLLNLAEATEGGNPIEFFEGFIPKLLKLPVTSVAIDRAHRGFGAPGDGSSRRPRPVYIKLQRSRDVRMILLEAKRHGKIQYEDTYLQIVPDIPQSVRIARRAFNTVCAHLIERNTRFQMAYPAVCPSQLTELKIHLKLERG</sequence>
<proteinExistence type="predicted"/>
<accession>A0AAW0N8H4</accession>
<dbReference type="Proteomes" id="UP001460270">
    <property type="component" value="Unassembled WGS sequence"/>
</dbReference>
<feature type="compositionally biased region" description="Polar residues" evidence="2">
    <location>
        <begin position="18"/>
        <end position="31"/>
    </location>
</feature>
<comment type="caution">
    <text evidence="3">The sequence shown here is derived from an EMBL/GenBank/DDBJ whole genome shotgun (WGS) entry which is preliminary data.</text>
</comment>
<gene>
    <name evidence="3" type="ORF">WMY93_020682</name>
</gene>
<organism evidence="3 4">
    <name type="scientific">Mugilogobius chulae</name>
    <name type="common">yellowstripe goby</name>
    <dbReference type="NCBI Taxonomy" id="88201"/>
    <lineage>
        <taxon>Eukaryota</taxon>
        <taxon>Metazoa</taxon>
        <taxon>Chordata</taxon>
        <taxon>Craniata</taxon>
        <taxon>Vertebrata</taxon>
        <taxon>Euteleostomi</taxon>
        <taxon>Actinopterygii</taxon>
        <taxon>Neopterygii</taxon>
        <taxon>Teleostei</taxon>
        <taxon>Neoteleostei</taxon>
        <taxon>Acanthomorphata</taxon>
        <taxon>Gobiaria</taxon>
        <taxon>Gobiiformes</taxon>
        <taxon>Gobioidei</taxon>
        <taxon>Gobiidae</taxon>
        <taxon>Gobionellinae</taxon>
        <taxon>Mugilogobius</taxon>
    </lineage>
</organism>
<feature type="region of interest" description="Disordered" evidence="2">
    <location>
        <begin position="1"/>
        <end position="33"/>
    </location>
</feature>